<protein>
    <submittedName>
        <fullName evidence="1">HTH_48 domain-containing protein</fullName>
    </submittedName>
</protein>
<comment type="caution">
    <text evidence="1">The sequence shown here is derived from an EMBL/GenBank/DDBJ whole genome shotgun (WGS) entry which is preliminary data.</text>
</comment>
<evidence type="ECO:0000313" key="1">
    <source>
        <dbReference type="EMBL" id="GFR25893.1"/>
    </source>
</evidence>
<dbReference type="Proteomes" id="UP000887116">
    <property type="component" value="Unassembled WGS sequence"/>
</dbReference>
<reference evidence="1" key="1">
    <citation type="submission" date="2020-07" db="EMBL/GenBank/DDBJ databases">
        <title>Multicomponent nature underlies the extraordinary mechanical properties of spider dragline silk.</title>
        <authorList>
            <person name="Kono N."/>
            <person name="Nakamura H."/>
            <person name="Mori M."/>
            <person name="Yoshida Y."/>
            <person name="Ohtoshi R."/>
            <person name="Malay A.D."/>
            <person name="Moran D.A.P."/>
            <person name="Tomita M."/>
            <person name="Numata K."/>
            <person name="Arakawa K."/>
        </authorList>
    </citation>
    <scope>NUCLEOTIDE SEQUENCE</scope>
</reference>
<gene>
    <name evidence="1" type="primary">g.47403</name>
    <name evidence="1" type="ORF">TNCT_649401</name>
</gene>
<name>A0A8X6HME5_TRICU</name>
<organism evidence="1 2">
    <name type="scientific">Trichonephila clavata</name>
    <name type="common">Joro spider</name>
    <name type="synonym">Nephila clavata</name>
    <dbReference type="NCBI Taxonomy" id="2740835"/>
    <lineage>
        <taxon>Eukaryota</taxon>
        <taxon>Metazoa</taxon>
        <taxon>Ecdysozoa</taxon>
        <taxon>Arthropoda</taxon>
        <taxon>Chelicerata</taxon>
        <taxon>Arachnida</taxon>
        <taxon>Araneae</taxon>
        <taxon>Araneomorphae</taxon>
        <taxon>Entelegynae</taxon>
        <taxon>Araneoidea</taxon>
        <taxon>Nephilidae</taxon>
        <taxon>Trichonephila</taxon>
    </lineage>
</organism>
<evidence type="ECO:0000313" key="2">
    <source>
        <dbReference type="Proteomes" id="UP000887116"/>
    </source>
</evidence>
<dbReference type="EMBL" id="BMAO01038597">
    <property type="protein sequence ID" value="GFR25893.1"/>
    <property type="molecule type" value="Genomic_DNA"/>
</dbReference>
<keyword evidence="2" id="KW-1185">Reference proteome</keyword>
<accession>A0A8X6HME5</accession>
<dbReference type="GO" id="GO:0003676">
    <property type="term" value="F:nucleic acid binding"/>
    <property type="evidence" value="ECO:0007669"/>
    <property type="project" value="InterPro"/>
</dbReference>
<proteinExistence type="predicted"/>
<dbReference type="InterPro" id="IPR036397">
    <property type="entry name" value="RNaseH_sf"/>
</dbReference>
<dbReference type="OrthoDB" id="6433552at2759"/>
<dbReference type="InterPro" id="IPR001888">
    <property type="entry name" value="Transposase_1"/>
</dbReference>
<dbReference type="Pfam" id="PF01359">
    <property type="entry name" value="Transposase_1"/>
    <property type="match status" value="1"/>
</dbReference>
<dbReference type="Gene3D" id="3.30.420.10">
    <property type="entry name" value="Ribonuclease H-like superfamily/Ribonuclease H"/>
    <property type="match status" value="1"/>
</dbReference>
<dbReference type="AlphaFoldDB" id="A0A8X6HME5"/>
<sequence>MNKISLVVLSQTELWISEYGPKTKTQSKEWHIANSPRVKTARMSKARIKSMLICLFLFFDKRGIVYKEIVPPVQDVNQVFYKDVIQRLRNGVIRVRPIL</sequence>